<protein>
    <submittedName>
        <fullName evidence="1">2829_t:CDS:1</fullName>
    </submittedName>
</protein>
<keyword evidence="2" id="KW-1185">Reference proteome</keyword>
<organism evidence="1 2">
    <name type="scientific">Ambispora gerdemannii</name>
    <dbReference type="NCBI Taxonomy" id="144530"/>
    <lineage>
        <taxon>Eukaryota</taxon>
        <taxon>Fungi</taxon>
        <taxon>Fungi incertae sedis</taxon>
        <taxon>Mucoromycota</taxon>
        <taxon>Glomeromycotina</taxon>
        <taxon>Glomeromycetes</taxon>
        <taxon>Archaeosporales</taxon>
        <taxon>Ambisporaceae</taxon>
        <taxon>Ambispora</taxon>
    </lineage>
</organism>
<gene>
    <name evidence="1" type="ORF">AGERDE_LOCUS11751</name>
</gene>
<reference evidence="1" key="1">
    <citation type="submission" date="2021-06" db="EMBL/GenBank/DDBJ databases">
        <authorList>
            <person name="Kallberg Y."/>
            <person name="Tangrot J."/>
            <person name="Rosling A."/>
        </authorList>
    </citation>
    <scope>NUCLEOTIDE SEQUENCE</scope>
    <source>
        <strain evidence="1">MT106</strain>
    </source>
</reference>
<dbReference type="AlphaFoldDB" id="A0A9N9H5B7"/>
<accession>A0A9N9H5B7</accession>
<evidence type="ECO:0000313" key="2">
    <source>
        <dbReference type="Proteomes" id="UP000789831"/>
    </source>
</evidence>
<proteinExistence type="predicted"/>
<evidence type="ECO:0000313" key="1">
    <source>
        <dbReference type="EMBL" id="CAG8659699.1"/>
    </source>
</evidence>
<dbReference type="Proteomes" id="UP000789831">
    <property type="component" value="Unassembled WGS sequence"/>
</dbReference>
<sequence length="100" mass="11634">MLLPNIQSLFLQAMYLYLVMGRINFQSYDQSIQELLENPQNADLVKTIFYKKLLGSKFYLLIGAIGFEHLIERLEKDIDTDSCRRDEEKVQGIPPVIIKP</sequence>
<dbReference type="EMBL" id="CAJVPL010005681">
    <property type="protein sequence ID" value="CAG8659699.1"/>
    <property type="molecule type" value="Genomic_DNA"/>
</dbReference>
<comment type="caution">
    <text evidence="1">The sequence shown here is derived from an EMBL/GenBank/DDBJ whole genome shotgun (WGS) entry which is preliminary data.</text>
</comment>
<name>A0A9N9H5B7_9GLOM</name>